<reference evidence="2 3" key="1">
    <citation type="submission" date="2020-10" db="EMBL/GenBank/DDBJ databases">
        <title>Phylogeny of dyella-like bacteria.</title>
        <authorList>
            <person name="Fu J."/>
        </authorList>
    </citation>
    <scope>NUCLEOTIDE SEQUENCE [LARGE SCALE GENOMIC DNA]</scope>
    <source>
        <strain evidence="2 3">JP1</strain>
    </source>
</reference>
<accession>A0ABW8JH73</accession>
<dbReference type="InterPro" id="IPR032092">
    <property type="entry name" value="PilW"/>
</dbReference>
<sequence length="274" mass="28644">MTTIRAKQRGLSLISLLIALTIGIFLLAGLFDLWLQTRNTFNAQGSLAQLQDNERVALTNMATIVQSGGFYPLADNYATLPPSPLLTPANVFTVSNTAGKFATAGQYIYGTVGTSGATANPSDTLYVRFMAGPASNALDCLGQSHADQTLITNVYSVNSTTAELDCQVTAVSPAGAVTVSNKQPIINPITTGGGNTQSGVYQMLISYGVDPGNTGSVTQYMTAATVNSNAYWGSVRSLKIQLQFANPLANQPGQPGTLNPITRIVAVTQTTAGI</sequence>
<keyword evidence="1" id="KW-0812">Transmembrane</keyword>
<feature type="transmembrane region" description="Helical" evidence="1">
    <location>
        <begin position="12"/>
        <end position="35"/>
    </location>
</feature>
<dbReference type="RefSeq" id="WP_404546875.1">
    <property type="nucleotide sequence ID" value="NZ_JADIKJ010000008.1"/>
</dbReference>
<evidence type="ECO:0000256" key="1">
    <source>
        <dbReference type="SAM" id="Phobius"/>
    </source>
</evidence>
<evidence type="ECO:0000313" key="2">
    <source>
        <dbReference type="EMBL" id="MFK2900418.1"/>
    </source>
</evidence>
<gene>
    <name evidence="2" type="ORF">ISP15_08725</name>
</gene>
<name>A0ABW8JH73_9GAMM</name>
<proteinExistence type="predicted"/>
<dbReference type="EMBL" id="JADIKJ010000008">
    <property type="protein sequence ID" value="MFK2900418.1"/>
    <property type="molecule type" value="Genomic_DNA"/>
</dbReference>
<protein>
    <submittedName>
        <fullName evidence="2">PilW family protein</fullName>
    </submittedName>
</protein>
<keyword evidence="1" id="KW-1133">Transmembrane helix</keyword>
<dbReference type="Pfam" id="PF16074">
    <property type="entry name" value="PilW"/>
    <property type="match status" value="1"/>
</dbReference>
<keyword evidence="1" id="KW-0472">Membrane</keyword>
<keyword evidence="3" id="KW-1185">Reference proteome</keyword>
<organism evidence="2 3">
    <name type="scientific">Dyella jejuensis</name>
    <dbReference type="NCBI Taxonomy" id="1432009"/>
    <lineage>
        <taxon>Bacteria</taxon>
        <taxon>Pseudomonadati</taxon>
        <taxon>Pseudomonadota</taxon>
        <taxon>Gammaproteobacteria</taxon>
        <taxon>Lysobacterales</taxon>
        <taxon>Rhodanobacteraceae</taxon>
        <taxon>Dyella</taxon>
    </lineage>
</organism>
<evidence type="ECO:0000313" key="3">
    <source>
        <dbReference type="Proteomes" id="UP001620461"/>
    </source>
</evidence>
<comment type="caution">
    <text evidence="2">The sequence shown here is derived from an EMBL/GenBank/DDBJ whole genome shotgun (WGS) entry which is preliminary data.</text>
</comment>
<dbReference type="Proteomes" id="UP001620461">
    <property type="component" value="Unassembled WGS sequence"/>
</dbReference>